<evidence type="ECO:0000256" key="3">
    <source>
        <dbReference type="ARBA" id="ARBA00022741"/>
    </source>
</evidence>
<dbReference type="SMART" id="SM00220">
    <property type="entry name" value="S_TKc"/>
    <property type="match status" value="1"/>
</dbReference>
<dbReference type="Ensembl" id="ENSTNIT00000004740.1">
    <property type="protein sequence ID" value="ENSTNIP00000004598.1"/>
    <property type="gene ID" value="ENSTNIG00000000463.1"/>
</dbReference>
<dbReference type="GO" id="GO:0016605">
    <property type="term" value="C:PML body"/>
    <property type="evidence" value="ECO:0007669"/>
    <property type="project" value="TreeGrafter"/>
</dbReference>
<evidence type="ECO:0000313" key="7">
    <source>
        <dbReference type="Ensembl" id="ENSTNIP00000004598.1"/>
    </source>
</evidence>
<dbReference type="PANTHER" id="PTHR24058:SF53">
    <property type="entry name" value="HOMEODOMAIN-INTERACTING PROTEIN KINASE 2"/>
    <property type="match status" value="1"/>
</dbReference>
<keyword evidence="2" id="KW-0808">Transferase</keyword>
<reference evidence="7" key="3">
    <citation type="submission" date="2025-09" db="UniProtKB">
        <authorList>
            <consortium name="Ensembl"/>
        </authorList>
    </citation>
    <scope>IDENTIFICATION</scope>
</reference>
<dbReference type="HOGENOM" id="CLU_1331595_0_0_1"/>
<keyword evidence="5" id="KW-0067">ATP-binding</keyword>
<dbReference type="Proteomes" id="UP000007303">
    <property type="component" value="Unassembled WGS sequence"/>
</dbReference>
<dbReference type="InterPro" id="IPR008271">
    <property type="entry name" value="Ser/Thr_kinase_AS"/>
</dbReference>
<dbReference type="GO" id="GO:0046332">
    <property type="term" value="F:SMAD binding"/>
    <property type="evidence" value="ECO:0007669"/>
    <property type="project" value="TreeGrafter"/>
</dbReference>
<dbReference type="AlphaFoldDB" id="H3C8M6"/>
<dbReference type="InterPro" id="IPR000719">
    <property type="entry name" value="Prot_kinase_dom"/>
</dbReference>
<dbReference type="GO" id="GO:0003714">
    <property type="term" value="F:transcription corepressor activity"/>
    <property type="evidence" value="ECO:0007669"/>
    <property type="project" value="TreeGrafter"/>
</dbReference>
<reference evidence="8" key="1">
    <citation type="journal article" date="2004" name="Nature">
        <title>Genome duplication in the teleost fish Tetraodon nigroviridis reveals the early vertebrate proto-karyotype.</title>
        <authorList>
            <person name="Jaillon O."/>
            <person name="Aury J.-M."/>
            <person name="Brunet F."/>
            <person name="Petit J.-L."/>
            <person name="Stange-Thomann N."/>
            <person name="Mauceli E."/>
            <person name="Bouneau L."/>
            <person name="Fischer C."/>
            <person name="Ozouf-Costaz C."/>
            <person name="Bernot A."/>
            <person name="Nicaud S."/>
            <person name="Jaffe D."/>
            <person name="Fisher S."/>
            <person name="Lutfalla G."/>
            <person name="Dossat C."/>
            <person name="Segurens B."/>
            <person name="Dasilva C."/>
            <person name="Salanoubat M."/>
            <person name="Levy M."/>
            <person name="Boudet N."/>
            <person name="Castellano S."/>
            <person name="Anthouard V."/>
            <person name="Jubin C."/>
            <person name="Castelli V."/>
            <person name="Katinka M."/>
            <person name="Vacherie B."/>
            <person name="Biemont C."/>
            <person name="Skalli Z."/>
            <person name="Cattolico L."/>
            <person name="Poulain J."/>
            <person name="De Berardinis V."/>
            <person name="Cruaud C."/>
            <person name="Duprat S."/>
            <person name="Brottier P."/>
            <person name="Coutanceau J.-P."/>
            <person name="Gouzy J."/>
            <person name="Parra G."/>
            <person name="Lardier G."/>
            <person name="Chapple C."/>
            <person name="McKernan K.J."/>
            <person name="McEwan P."/>
            <person name="Bosak S."/>
            <person name="Kellis M."/>
            <person name="Volff J.-N."/>
            <person name="Guigo R."/>
            <person name="Zody M.C."/>
            <person name="Mesirov J."/>
            <person name="Lindblad-Toh K."/>
            <person name="Birren B."/>
            <person name="Nusbaum C."/>
            <person name="Kahn D."/>
            <person name="Robinson-Rechavi M."/>
            <person name="Laudet V."/>
            <person name="Schachter V."/>
            <person name="Quetier F."/>
            <person name="Saurin W."/>
            <person name="Scarpelli C."/>
            <person name="Wincker P."/>
            <person name="Lander E.S."/>
            <person name="Weissenbach J."/>
            <person name="Roest Crollius H."/>
        </authorList>
    </citation>
    <scope>NUCLEOTIDE SEQUENCE [LARGE SCALE GENOMIC DNA]</scope>
</reference>
<organism evidence="7 8">
    <name type="scientific">Tetraodon nigroviridis</name>
    <name type="common">Spotted green pufferfish</name>
    <name type="synonym">Chelonodon nigroviridis</name>
    <dbReference type="NCBI Taxonomy" id="99883"/>
    <lineage>
        <taxon>Eukaryota</taxon>
        <taxon>Metazoa</taxon>
        <taxon>Chordata</taxon>
        <taxon>Craniata</taxon>
        <taxon>Vertebrata</taxon>
        <taxon>Euteleostomi</taxon>
        <taxon>Actinopterygii</taxon>
        <taxon>Neopterygii</taxon>
        <taxon>Teleostei</taxon>
        <taxon>Neoteleostei</taxon>
        <taxon>Acanthomorphata</taxon>
        <taxon>Eupercaria</taxon>
        <taxon>Tetraodontiformes</taxon>
        <taxon>Tetradontoidea</taxon>
        <taxon>Tetraodontidae</taxon>
        <taxon>Tetraodon</taxon>
    </lineage>
</organism>
<dbReference type="GO" id="GO:0004674">
    <property type="term" value="F:protein serine/threonine kinase activity"/>
    <property type="evidence" value="ECO:0007669"/>
    <property type="project" value="UniProtKB-KW"/>
</dbReference>
<dbReference type="GO" id="GO:0042771">
    <property type="term" value="P:intrinsic apoptotic signaling pathway in response to DNA damage by p53 class mediator"/>
    <property type="evidence" value="ECO:0007669"/>
    <property type="project" value="TreeGrafter"/>
</dbReference>
<reference evidence="7" key="2">
    <citation type="submission" date="2025-08" db="UniProtKB">
        <authorList>
            <consortium name="Ensembl"/>
        </authorList>
    </citation>
    <scope>IDENTIFICATION</scope>
</reference>
<dbReference type="InterPro" id="IPR050494">
    <property type="entry name" value="Ser_Thr_dual-spec_kinase"/>
</dbReference>
<dbReference type="GO" id="GO:0003713">
    <property type="term" value="F:transcription coactivator activity"/>
    <property type="evidence" value="ECO:0007669"/>
    <property type="project" value="TreeGrafter"/>
</dbReference>
<name>H3C8M6_TETNG</name>
<dbReference type="PANTHER" id="PTHR24058">
    <property type="entry name" value="DUAL SPECIFICITY PROTEIN KINASE"/>
    <property type="match status" value="1"/>
</dbReference>
<dbReference type="InterPro" id="IPR011009">
    <property type="entry name" value="Kinase-like_dom_sf"/>
</dbReference>
<accession>H3C8M6</accession>
<dbReference type="GO" id="GO:0004713">
    <property type="term" value="F:protein tyrosine kinase activity"/>
    <property type="evidence" value="ECO:0007669"/>
    <property type="project" value="TreeGrafter"/>
</dbReference>
<evidence type="ECO:0000259" key="6">
    <source>
        <dbReference type="PROSITE" id="PS50011"/>
    </source>
</evidence>
<feature type="domain" description="Protein kinase" evidence="6">
    <location>
        <begin position="1"/>
        <end position="229"/>
    </location>
</feature>
<evidence type="ECO:0000256" key="5">
    <source>
        <dbReference type="ARBA" id="ARBA00022840"/>
    </source>
</evidence>
<dbReference type="GO" id="GO:0005524">
    <property type="term" value="F:ATP binding"/>
    <property type="evidence" value="ECO:0007669"/>
    <property type="project" value="UniProtKB-KW"/>
</dbReference>
<dbReference type="GO" id="GO:0007224">
    <property type="term" value="P:smoothened signaling pathway"/>
    <property type="evidence" value="ECO:0007669"/>
    <property type="project" value="TreeGrafter"/>
</dbReference>
<keyword evidence="3" id="KW-0547">Nucleotide-binding</keyword>
<keyword evidence="8" id="KW-1185">Reference proteome</keyword>
<dbReference type="PROSITE" id="PS00108">
    <property type="entry name" value="PROTEIN_KINASE_ST"/>
    <property type="match status" value="1"/>
</dbReference>
<dbReference type="Pfam" id="PF00069">
    <property type="entry name" value="Pkinase"/>
    <property type="match status" value="1"/>
</dbReference>
<evidence type="ECO:0000256" key="4">
    <source>
        <dbReference type="ARBA" id="ARBA00022777"/>
    </source>
</evidence>
<keyword evidence="4" id="KW-0418">Kinase</keyword>
<dbReference type="PROSITE" id="PS50011">
    <property type="entry name" value="PROTEIN_KINASE_DOM"/>
    <property type="match status" value="1"/>
</dbReference>
<evidence type="ECO:0000256" key="2">
    <source>
        <dbReference type="ARBA" id="ARBA00022679"/>
    </source>
</evidence>
<dbReference type="Gene3D" id="1.10.510.10">
    <property type="entry name" value="Transferase(Phosphotransferase) domain 1"/>
    <property type="match status" value="1"/>
</dbReference>
<dbReference type="SUPFAM" id="SSF56112">
    <property type="entry name" value="Protein kinase-like (PK-like)"/>
    <property type="match status" value="1"/>
</dbReference>
<evidence type="ECO:0000256" key="1">
    <source>
        <dbReference type="ARBA" id="ARBA00022527"/>
    </source>
</evidence>
<dbReference type="GO" id="GO:0005737">
    <property type="term" value="C:cytoplasm"/>
    <property type="evidence" value="ECO:0007669"/>
    <property type="project" value="TreeGrafter"/>
</dbReference>
<keyword evidence="1" id="KW-0723">Serine/threonine-protein kinase</keyword>
<dbReference type="InParanoid" id="H3C8M6"/>
<dbReference type="GO" id="GO:0045944">
    <property type="term" value="P:positive regulation of transcription by RNA polymerase II"/>
    <property type="evidence" value="ECO:0007669"/>
    <property type="project" value="TreeGrafter"/>
</dbReference>
<dbReference type="OMA" id="LVTHEAK"/>
<dbReference type="GeneTree" id="ENSGT00940000155562"/>
<evidence type="ECO:0000313" key="8">
    <source>
        <dbReference type="Proteomes" id="UP000007303"/>
    </source>
</evidence>
<sequence>MCRRLLVKEPSVRWQGAKTLTPKDLWLSSSSRMPRTLKKTTSERIHSSLRVNRGHFVKLLDHFHHNSQLCLVCETLSLDFFHVVKLRKGKPLSLSKIRPIAKQLFLALSDLKRLGILHTDLKPDNIMLVDKKELKIKLMDFGLALVTHEAKTGTIMQASAFRAPEIMLGLPFSHPLDMWGVGQILLFLFNPQTRRNRSSYQNVSLRHKNTHNQLEPVLVITGSVWFVHR</sequence>
<proteinExistence type="predicted"/>
<protein>
    <recommendedName>
        <fullName evidence="6">Protein kinase domain-containing protein</fullName>
    </recommendedName>
</protein>